<keyword evidence="3" id="KW-1133">Transmembrane helix</keyword>
<feature type="region of interest" description="Disordered" evidence="2">
    <location>
        <begin position="105"/>
        <end position="139"/>
    </location>
</feature>
<evidence type="ECO:0000256" key="1">
    <source>
        <dbReference type="ARBA" id="ARBA00023157"/>
    </source>
</evidence>
<evidence type="ECO:0000313" key="5">
    <source>
        <dbReference type="EMBL" id="CAD7622799.1"/>
    </source>
</evidence>
<accession>A0A7R9PWD8</accession>
<proteinExistence type="predicted"/>
<evidence type="ECO:0000313" key="6">
    <source>
        <dbReference type="Proteomes" id="UP000759131"/>
    </source>
</evidence>
<evidence type="ECO:0000259" key="4">
    <source>
        <dbReference type="SMART" id="SM00032"/>
    </source>
</evidence>
<protein>
    <recommendedName>
        <fullName evidence="4">Sushi domain-containing protein</fullName>
    </recommendedName>
</protein>
<keyword evidence="3" id="KW-0812">Transmembrane</keyword>
<dbReference type="OrthoDB" id="6505093at2759"/>
<dbReference type="AlphaFoldDB" id="A0A7R9PWD8"/>
<feature type="transmembrane region" description="Helical" evidence="3">
    <location>
        <begin position="495"/>
        <end position="517"/>
    </location>
</feature>
<dbReference type="InterPro" id="IPR000436">
    <property type="entry name" value="Sushi_SCR_CCP_dom"/>
</dbReference>
<dbReference type="SMART" id="SM00032">
    <property type="entry name" value="CCP"/>
    <property type="match status" value="1"/>
</dbReference>
<feature type="domain" description="Sushi" evidence="4">
    <location>
        <begin position="131"/>
        <end position="188"/>
    </location>
</feature>
<name>A0A7R9PWD8_9ACAR</name>
<keyword evidence="1" id="KW-1015">Disulfide bond</keyword>
<dbReference type="Proteomes" id="UP000759131">
    <property type="component" value="Unassembled WGS sequence"/>
</dbReference>
<evidence type="ECO:0000256" key="2">
    <source>
        <dbReference type="SAM" id="MobiDB-lite"/>
    </source>
</evidence>
<dbReference type="EMBL" id="OC855864">
    <property type="protein sequence ID" value="CAD7622799.1"/>
    <property type="molecule type" value="Genomic_DNA"/>
</dbReference>
<sequence length="933" mass="105915">ISGFAISGILLAVLVIFVAIVLIVFRQHSKRVKRELRETRNEIEETHRKRFSEEFYQDVDNMYDDGGADDFGKARKSMAYESVGDDYETFANDPTGQPHPAPRYLMGGPSVTQPKHRAPQEPEDAPVTGRCSRPGLPPKAELHLRPQGMGRFNNKEKVMVKCKSDEFPQHKQELECVNGRWVGESARCGEHIDAQVVHLDVYDCQSPGNRILLLQPINASWDTPPDIPLRANSFHIQRLPNEIPASVNGSTCYKWDIRLDRKVAVGFLLIDMWYPALNESVPIPPTITPVVSRYRSCNLQNKQVHFMKSDVVVGYYYYCDLHSEADARAEQPDLSDTITLRVNTSTKHEIGLEAVFLGGVFTKSVGGGGKVVRPDCGQFTVKNIGVDIQAEAGHSYVSCNDSYVDISADRLASGKFSRISGNPKHIFKCNVNGQWEGSWPLCLPKLYCNKEEIYDLMDSSVIIEEIGNVYYMNDTQWYAINDSWVRYACYGSDHVMAGASGVAISGIVLGALALLMATTNLVRKCRYRSFRPSGQNGNEMFINYVPLPTITKVEQTAHSGAVSTHLRMSKGLKSVTAGQALNKDFMEDMERKDNAYSVLKDDRSSPAYWQAQELADLMSINIINVLPDGVKLKPELEPPSNAICSVGHYPQKLPTFHVMWDTGAKGFNIFIDCNKYGFPQHRQELNCIHGRWVGQTPRCGKLLDAKVTHLNIYNCESTNRELISLPVDNERESTLREEELPYTFFYTRLTRDAHIFYKGSTCYKWDFRFDRKVAVAFLLIFVWYDSVNYTDYTITPVVSPYRNCRLQYVYYDNKAMGYKYYCDLEMVSNKSLAVNGGLSDNITISRRYKRELCETRKRIEETQPKRLSRELYDDTIGVDDPGADIYDSVHIHETIDSDYSEMTANRDENHSYLSVRYTVADRENAYLNMKPSG</sequence>
<feature type="non-terminal residue" evidence="5">
    <location>
        <position position="933"/>
    </location>
</feature>
<evidence type="ECO:0000256" key="3">
    <source>
        <dbReference type="SAM" id="Phobius"/>
    </source>
</evidence>
<feature type="transmembrane region" description="Helical" evidence="3">
    <location>
        <begin position="6"/>
        <end position="25"/>
    </location>
</feature>
<dbReference type="EMBL" id="CAJPIZ010001289">
    <property type="protein sequence ID" value="CAG2103229.1"/>
    <property type="molecule type" value="Genomic_DNA"/>
</dbReference>
<organism evidence="5">
    <name type="scientific">Medioppia subpectinata</name>
    <dbReference type="NCBI Taxonomy" id="1979941"/>
    <lineage>
        <taxon>Eukaryota</taxon>
        <taxon>Metazoa</taxon>
        <taxon>Ecdysozoa</taxon>
        <taxon>Arthropoda</taxon>
        <taxon>Chelicerata</taxon>
        <taxon>Arachnida</taxon>
        <taxon>Acari</taxon>
        <taxon>Acariformes</taxon>
        <taxon>Sarcoptiformes</taxon>
        <taxon>Oribatida</taxon>
        <taxon>Brachypylina</taxon>
        <taxon>Oppioidea</taxon>
        <taxon>Oppiidae</taxon>
        <taxon>Medioppia</taxon>
    </lineage>
</organism>
<gene>
    <name evidence="5" type="ORF">OSB1V03_LOCUS3262</name>
</gene>
<keyword evidence="6" id="KW-1185">Reference proteome</keyword>
<keyword evidence="3" id="KW-0472">Membrane</keyword>
<reference evidence="5" key="1">
    <citation type="submission" date="2020-11" db="EMBL/GenBank/DDBJ databases">
        <authorList>
            <person name="Tran Van P."/>
        </authorList>
    </citation>
    <scope>NUCLEOTIDE SEQUENCE</scope>
</reference>